<keyword evidence="1" id="KW-0472">Membrane</keyword>
<dbReference type="EMBL" id="JAELXT010000030">
    <property type="protein sequence ID" value="MBJ6127759.1"/>
    <property type="molecule type" value="Genomic_DNA"/>
</dbReference>
<name>A0ABS0Y637_9HYPH</name>
<evidence type="ECO:0008006" key="4">
    <source>
        <dbReference type="Google" id="ProtNLM"/>
    </source>
</evidence>
<proteinExistence type="predicted"/>
<dbReference type="Proteomes" id="UP000620670">
    <property type="component" value="Unassembled WGS sequence"/>
</dbReference>
<evidence type="ECO:0000256" key="1">
    <source>
        <dbReference type="SAM" id="Phobius"/>
    </source>
</evidence>
<organism evidence="2 3">
    <name type="scientific">Microvirga splendida</name>
    <dbReference type="NCBI Taxonomy" id="2795727"/>
    <lineage>
        <taxon>Bacteria</taxon>
        <taxon>Pseudomonadati</taxon>
        <taxon>Pseudomonadota</taxon>
        <taxon>Alphaproteobacteria</taxon>
        <taxon>Hyphomicrobiales</taxon>
        <taxon>Methylobacteriaceae</taxon>
        <taxon>Microvirga</taxon>
    </lineage>
</organism>
<keyword evidence="1" id="KW-1133">Transmembrane helix</keyword>
<dbReference type="RefSeq" id="WP_199050973.1">
    <property type="nucleotide sequence ID" value="NZ_JAELXT010000030.1"/>
</dbReference>
<sequence>MTALSKQSVRDTHTILTDGRLPLRLMGLIIAVLLAVTAGILVISTPHAAASGEHPASAATILGHDHATHSHGGVADVEPASAHYHASARNDCGDPASGDHGSGGTDCCTMGACHAVQALTAPVLHMPCASAAVLAVVGDQQVEGVIPGGLDRPPRTA</sequence>
<keyword evidence="3" id="KW-1185">Reference proteome</keyword>
<protein>
    <recommendedName>
        <fullName evidence="4">CopL family metal-binding regulatory protein</fullName>
    </recommendedName>
</protein>
<comment type="caution">
    <text evidence="2">The sequence shown here is derived from an EMBL/GenBank/DDBJ whole genome shotgun (WGS) entry which is preliminary data.</text>
</comment>
<gene>
    <name evidence="2" type="ORF">JAO75_20360</name>
</gene>
<reference evidence="3" key="1">
    <citation type="submission" date="2020-12" db="EMBL/GenBank/DDBJ databases">
        <title>Hymenobacter sp.</title>
        <authorList>
            <person name="Kim M.K."/>
        </authorList>
    </citation>
    <scope>NUCLEOTIDE SEQUENCE [LARGE SCALE GENOMIC DNA]</scope>
    <source>
        <strain evidence="3">BT325</strain>
    </source>
</reference>
<feature type="transmembrane region" description="Helical" evidence="1">
    <location>
        <begin position="21"/>
        <end position="43"/>
    </location>
</feature>
<keyword evidence="1" id="KW-0812">Transmembrane</keyword>
<accession>A0ABS0Y637</accession>
<evidence type="ECO:0000313" key="3">
    <source>
        <dbReference type="Proteomes" id="UP000620670"/>
    </source>
</evidence>
<evidence type="ECO:0000313" key="2">
    <source>
        <dbReference type="EMBL" id="MBJ6127759.1"/>
    </source>
</evidence>